<dbReference type="InterPro" id="IPR058165">
    <property type="entry name" value="VanA-like"/>
</dbReference>
<evidence type="ECO:0000256" key="10">
    <source>
        <dbReference type="ARBA" id="ARBA00022984"/>
    </source>
</evidence>
<dbReference type="Gene3D" id="3.30.470.20">
    <property type="entry name" value="ATP-grasp fold, B domain"/>
    <property type="match status" value="1"/>
</dbReference>
<keyword evidence="5" id="KW-0479">Metal-binding</keyword>
<dbReference type="InterPro" id="IPR005905">
    <property type="entry name" value="D_ala_D_ala"/>
</dbReference>
<dbReference type="PROSITE" id="PS00843">
    <property type="entry name" value="DALA_DALA_LIGASE_1"/>
    <property type="match status" value="1"/>
</dbReference>
<evidence type="ECO:0000259" key="13">
    <source>
        <dbReference type="PROSITE" id="PS50975"/>
    </source>
</evidence>
<dbReference type="PIRSF" id="PIRSF039102">
    <property type="entry name" value="Ddl/VanB"/>
    <property type="match status" value="1"/>
</dbReference>
<dbReference type="PROSITE" id="PS50975">
    <property type="entry name" value="ATP_GRASP"/>
    <property type="match status" value="1"/>
</dbReference>
<dbReference type="InterPro" id="IPR011761">
    <property type="entry name" value="ATP-grasp"/>
</dbReference>
<keyword evidence="12" id="KW-0961">Cell wall biogenesis/degradation</keyword>
<accession>E9L1E9</accession>
<evidence type="ECO:0000313" key="14">
    <source>
        <dbReference type="EMBL" id="ADU56028.1"/>
    </source>
</evidence>
<dbReference type="GO" id="GO:0005524">
    <property type="term" value="F:ATP binding"/>
    <property type="evidence" value="ECO:0007669"/>
    <property type="project" value="UniProtKB-KW"/>
</dbReference>
<proteinExistence type="inferred from homology"/>
<dbReference type="NCBIfam" id="NF002528">
    <property type="entry name" value="PRK01966.1-4"/>
    <property type="match status" value="1"/>
</dbReference>
<dbReference type="SUPFAM" id="SSF56059">
    <property type="entry name" value="Glutathione synthetase ATP-binding domain-like"/>
    <property type="match status" value="1"/>
</dbReference>
<dbReference type="PANTHER" id="PTHR23132">
    <property type="entry name" value="D-ALANINE--D-ALANINE LIGASE"/>
    <property type="match status" value="1"/>
</dbReference>
<evidence type="ECO:0000256" key="12">
    <source>
        <dbReference type="ARBA" id="ARBA00023316"/>
    </source>
</evidence>
<evidence type="ECO:0000256" key="9">
    <source>
        <dbReference type="ARBA" id="ARBA00022960"/>
    </source>
</evidence>
<dbReference type="EMBL" id="HM486074">
    <property type="protein sequence ID" value="ADU56028.1"/>
    <property type="molecule type" value="Genomic_DNA"/>
</dbReference>
<evidence type="ECO:0000256" key="8">
    <source>
        <dbReference type="ARBA" id="ARBA00022842"/>
    </source>
</evidence>
<dbReference type="PANTHER" id="PTHR23132:SF25">
    <property type="entry name" value="D-ALANINE--D-ALANINE LIGASE A"/>
    <property type="match status" value="1"/>
</dbReference>
<keyword evidence="9" id="KW-0133">Cell shape</keyword>
<dbReference type="Pfam" id="PF07478">
    <property type="entry name" value="Dala_Dala_lig_C"/>
    <property type="match status" value="1"/>
</dbReference>
<dbReference type="GO" id="GO:0008716">
    <property type="term" value="F:D-alanine-D-alanine ligase activity"/>
    <property type="evidence" value="ECO:0007669"/>
    <property type="project" value="InterPro"/>
</dbReference>
<dbReference type="InterPro" id="IPR016185">
    <property type="entry name" value="PreATP-grasp_dom_sf"/>
</dbReference>
<dbReference type="SUPFAM" id="SSF52440">
    <property type="entry name" value="PreATP-grasp domain"/>
    <property type="match status" value="1"/>
</dbReference>
<dbReference type="Pfam" id="PF01820">
    <property type="entry name" value="Dala_Dala_lig_N"/>
    <property type="match status" value="1"/>
</dbReference>
<comment type="similarity">
    <text evidence="3">Belongs to the D-alanine--D-alanine ligase family.</text>
</comment>
<dbReference type="InterPro" id="IPR011127">
    <property type="entry name" value="Dala_Dala_lig_N"/>
</dbReference>
<dbReference type="Gene3D" id="3.40.50.20">
    <property type="match status" value="1"/>
</dbReference>
<dbReference type="GO" id="GO:0071555">
    <property type="term" value="P:cell wall organization"/>
    <property type="evidence" value="ECO:0007669"/>
    <property type="project" value="UniProtKB-KW"/>
</dbReference>
<dbReference type="Gene3D" id="3.30.1490.20">
    <property type="entry name" value="ATP-grasp fold, A domain"/>
    <property type="match status" value="1"/>
</dbReference>
<organism evidence="14">
    <name type="scientific">uncultured organism CA37</name>
    <dbReference type="NCBI Taxonomy" id="941420"/>
    <lineage>
        <taxon>unclassified sequences</taxon>
        <taxon>environmental samples</taxon>
    </lineage>
</organism>
<dbReference type="PROSITE" id="PS00844">
    <property type="entry name" value="DALA_DALA_LIGASE_2"/>
    <property type="match status" value="1"/>
</dbReference>
<name>E9L1E9_9ZZZZ</name>
<dbReference type="InterPro" id="IPR013815">
    <property type="entry name" value="ATP_grasp_subdomain_1"/>
</dbReference>
<dbReference type="GO" id="GO:0046872">
    <property type="term" value="F:metal ion binding"/>
    <property type="evidence" value="ECO:0007669"/>
    <property type="project" value="UniProtKB-KW"/>
</dbReference>
<evidence type="ECO:0000256" key="2">
    <source>
        <dbReference type="ARBA" id="ARBA00001946"/>
    </source>
</evidence>
<keyword evidence="4" id="KW-0436">Ligase</keyword>
<keyword evidence="11" id="KW-0464">Manganese</keyword>
<protein>
    <recommendedName>
        <fullName evidence="13">ATP-grasp domain-containing protein</fullName>
    </recommendedName>
</protein>
<dbReference type="AlphaFoldDB" id="E9L1E9"/>
<comment type="cofactor">
    <cofactor evidence="2">
        <name>Mg(2+)</name>
        <dbReference type="ChEBI" id="CHEBI:18420"/>
    </cofactor>
</comment>
<dbReference type="NCBIfam" id="NF000206">
    <property type="entry name" value="D_ala_D_lac"/>
    <property type="match status" value="1"/>
</dbReference>
<evidence type="ECO:0000256" key="6">
    <source>
        <dbReference type="ARBA" id="ARBA00022741"/>
    </source>
</evidence>
<keyword evidence="6" id="KW-0547">Nucleotide-binding</keyword>
<evidence type="ECO:0000256" key="5">
    <source>
        <dbReference type="ARBA" id="ARBA00022723"/>
    </source>
</evidence>
<evidence type="ECO:0000256" key="4">
    <source>
        <dbReference type="ARBA" id="ARBA00022598"/>
    </source>
</evidence>
<comment type="cofactor">
    <cofactor evidence="1">
        <name>Mn(2+)</name>
        <dbReference type="ChEBI" id="CHEBI:29035"/>
    </cofactor>
</comment>
<feature type="domain" description="ATP-grasp" evidence="13">
    <location>
        <begin position="136"/>
        <end position="337"/>
    </location>
</feature>
<evidence type="ECO:0000256" key="3">
    <source>
        <dbReference type="ARBA" id="ARBA00010871"/>
    </source>
</evidence>
<evidence type="ECO:0000256" key="1">
    <source>
        <dbReference type="ARBA" id="ARBA00001936"/>
    </source>
</evidence>
<evidence type="ECO:0000256" key="7">
    <source>
        <dbReference type="ARBA" id="ARBA00022840"/>
    </source>
</evidence>
<dbReference type="NCBIfam" id="TIGR01205">
    <property type="entry name" value="D_ala_D_alaTIGR"/>
    <property type="match status" value="1"/>
</dbReference>
<keyword evidence="7" id="KW-0067">ATP-binding</keyword>
<keyword evidence="8" id="KW-0460">Magnesium</keyword>
<gene>
    <name evidence="14" type="ORF">CA37-5</name>
</gene>
<evidence type="ECO:0000256" key="11">
    <source>
        <dbReference type="ARBA" id="ARBA00023211"/>
    </source>
</evidence>
<reference evidence="14" key="1">
    <citation type="journal article" date="2010" name="J. Am. Chem. Soc.">
        <title>Tailoring enzyme-rich environmental DNA clones: a source of enzymes for generating libraries of unnatural natural products.</title>
        <authorList>
            <person name="Banik J.J."/>
            <person name="Craig J.W."/>
            <person name="Calle P.Y."/>
            <person name="Brady S.F."/>
        </authorList>
    </citation>
    <scope>NUCLEOTIDE SEQUENCE</scope>
</reference>
<sequence>MDRLKVGIIFGGSSEEHPVSVKSAQEVAKSLDSEKYEAFWIGITKSGAWRLCAGPGADWETGSRAAMLSPDRSVHGLLVLEQGRYQEVRLDLVLPVLHGKTGEDGAMQGLLELSGIPYVGCDVQSSAVCMDKSLTYAVAGSAGIATPRFWVVTADEKPDPERLTYPVFVKPARSGSSFGVSKVSHEEELPSAVETARQFDSKVLIEEAVAGSEVGCAILGNDGDLVAGEVDRVALSHGFFRIHQESEPERGSENSTFICPADISAESRSLVQETAKAIYRALGCRGLSRVDMFLKEDGTIVLNEVNTLPGLTSYSRYPRMMAAAGLPLGAVIDQIVSLALPGDIR</sequence>
<keyword evidence="10" id="KW-0573">Peptidoglycan synthesis</keyword>
<dbReference type="InterPro" id="IPR000291">
    <property type="entry name" value="D-Ala_lig_Van_CS"/>
</dbReference>
<dbReference type="HAMAP" id="MF_00047">
    <property type="entry name" value="Dala_Dala_lig"/>
    <property type="match status" value="1"/>
</dbReference>
<dbReference type="InterPro" id="IPR011095">
    <property type="entry name" value="Dala_Dala_lig_C"/>
</dbReference>